<dbReference type="SUPFAM" id="SSF52540">
    <property type="entry name" value="P-loop containing nucleoside triphosphate hydrolases"/>
    <property type="match status" value="1"/>
</dbReference>
<proteinExistence type="predicted"/>
<comment type="caution">
    <text evidence="1">The sequence shown here is derived from an EMBL/GenBank/DDBJ whole genome shotgun (WGS) entry which is preliminary data.</text>
</comment>
<dbReference type="InterPro" id="IPR027417">
    <property type="entry name" value="P-loop_NTPase"/>
</dbReference>
<dbReference type="CDD" id="cd18809">
    <property type="entry name" value="SF1_C_RecD"/>
    <property type="match status" value="1"/>
</dbReference>
<dbReference type="PANTHER" id="PTHR47642:SF5">
    <property type="entry name" value="ATP-DEPENDENT DNA HELICASE"/>
    <property type="match status" value="1"/>
</dbReference>
<evidence type="ECO:0000313" key="1">
    <source>
        <dbReference type="EMBL" id="CAG8768811.1"/>
    </source>
</evidence>
<keyword evidence="2" id="KW-1185">Reference proteome</keyword>
<dbReference type="InterPro" id="IPR051055">
    <property type="entry name" value="PIF1_helicase"/>
</dbReference>
<feature type="non-terminal residue" evidence="1">
    <location>
        <position position="1"/>
    </location>
</feature>
<accession>A0A9N9J7N1</accession>
<sequence>FYNILQEIQTGNLSEQSKDIIQSKINLNIDLNKFSNTTHIVPTRQATFRNLNENYSISNFKYSTNLPQSVHLQEGACVMFLNNKLFESKICNRTIGIITKIIDNQNIEVTFPTLTAINKVIVQKETAYFEIYGKRASRQQFPIQNAFALTAHKVQGLTLPHITTSIDDSIFTEGQAYVAMSRATS</sequence>
<organism evidence="1 2">
    <name type="scientific">Ambispora leptoticha</name>
    <dbReference type="NCBI Taxonomy" id="144679"/>
    <lineage>
        <taxon>Eukaryota</taxon>
        <taxon>Fungi</taxon>
        <taxon>Fungi incertae sedis</taxon>
        <taxon>Mucoromycota</taxon>
        <taxon>Glomeromycotina</taxon>
        <taxon>Glomeromycetes</taxon>
        <taxon>Archaeosporales</taxon>
        <taxon>Ambisporaceae</taxon>
        <taxon>Ambispora</taxon>
    </lineage>
</organism>
<feature type="non-terminal residue" evidence="1">
    <location>
        <position position="185"/>
    </location>
</feature>
<dbReference type="Gene3D" id="2.30.30.940">
    <property type="match status" value="1"/>
</dbReference>
<reference evidence="1" key="1">
    <citation type="submission" date="2021-06" db="EMBL/GenBank/DDBJ databases">
        <authorList>
            <person name="Kallberg Y."/>
            <person name="Tangrot J."/>
            <person name="Rosling A."/>
        </authorList>
    </citation>
    <scope>NUCLEOTIDE SEQUENCE</scope>
    <source>
        <strain evidence="1">FL130A</strain>
    </source>
</reference>
<evidence type="ECO:0000313" key="2">
    <source>
        <dbReference type="Proteomes" id="UP000789508"/>
    </source>
</evidence>
<dbReference type="OrthoDB" id="2430302at2759"/>
<dbReference type="Gene3D" id="3.40.50.300">
    <property type="entry name" value="P-loop containing nucleotide triphosphate hydrolases"/>
    <property type="match status" value="1"/>
</dbReference>
<dbReference type="EMBL" id="CAJVPS010051035">
    <property type="protein sequence ID" value="CAG8768811.1"/>
    <property type="molecule type" value="Genomic_DNA"/>
</dbReference>
<name>A0A9N9J7N1_9GLOM</name>
<dbReference type="PANTHER" id="PTHR47642">
    <property type="entry name" value="ATP-DEPENDENT DNA HELICASE"/>
    <property type="match status" value="1"/>
</dbReference>
<dbReference type="AlphaFoldDB" id="A0A9N9J7N1"/>
<gene>
    <name evidence="1" type="ORF">ALEPTO_LOCUS14028</name>
</gene>
<dbReference type="Proteomes" id="UP000789508">
    <property type="component" value="Unassembled WGS sequence"/>
</dbReference>
<protein>
    <submittedName>
        <fullName evidence="1">11268_t:CDS:1</fullName>
    </submittedName>
</protein>